<feature type="compositionally biased region" description="Basic and acidic residues" evidence="2">
    <location>
        <begin position="1116"/>
        <end position="1136"/>
    </location>
</feature>
<comment type="caution">
    <text evidence="5">The sequence shown here is derived from an EMBL/GenBank/DDBJ whole genome shotgun (WGS) entry which is preliminary data.</text>
</comment>
<dbReference type="AlphaFoldDB" id="A0A9W9BFH8"/>
<dbReference type="PANTHER" id="PTHR48050">
    <property type="entry name" value="STEROL 3-BETA-GLUCOSYLTRANSFERASE"/>
    <property type="match status" value="1"/>
</dbReference>
<dbReference type="CDD" id="cd03784">
    <property type="entry name" value="GT1_Gtf-like"/>
    <property type="match status" value="1"/>
</dbReference>
<dbReference type="InterPro" id="IPR050426">
    <property type="entry name" value="Glycosyltransferase_28"/>
</dbReference>
<dbReference type="Gene3D" id="6.10.140.100">
    <property type="match status" value="1"/>
</dbReference>
<sequence>MVSPEIERSKGRRPPSSRPPPASEAMVTDGFVLPTLDVPPDAPPAYGSHHDQLQFSRTGFEAGAEVTGDGRINISINTKNKRLAELLAPSIASQVDAQPSLPPVYTLPSLTGEPGKEAPPRLNVVIQIVGSRGDVQPFVALGKVLKETYGHRIRIATHATFKTFVEENGLEFFSIGGDPAELMAFMVKHPGLMPGLDALKSGEISKRRRGVQEMMLGCWRRLEPWDPSAGMPGDPNHEPFVADAIIANPPSFAHIHVAEKLGIPLHMMFTMPWSPTRAFPHPLANIQSSNADDVLTNYLTYTLVEMMTWQGLGDVINRFRENALDLPPLSLIWAPGLLNRLKISYTYCWSPALIPKPNDWGPHIDVAGFYFLNLASSYTPEPDLAAFLEAGPPPVYIGFGSIVVDDPNAMTRLILDAIHLAGVRALVSKGWGGLGVDAVGLPDGVFMLGNVPHDWLFERVSCVVHHGGAGTTAAGIKAGKPTIVVPFFGDQPFWGAMISRAKAGPDPIPHKTLTAEKLAEAIKFCLRQETQDQAQALGRKIREENGAETGSRSFHNHIDIDSLRCSVAPSRAAAWRLKKTKVRLSPLVAAVLVERRLLKYSDLKLYRPYEYNTEDQPPDPITAGATSLVTDISDIGMAIVDMPLDIFKSPRKARERCDAASQASGDESDPESRSNSIKGRSGRITPTTASIADTAGDPNSAALLVQSPSLPTEVSRTRSPTAGSPGGSRSSSRRRALSAAATMEAAVGTSKNVGRIVTTGVKSPMNFCLGLAKGFRNIPRLYNDDTVRAVEKVTDFNSGVRVAGKEFGFGLYDGISGLVTQPMRGAQKQGAAGLIKGVGKGIGGLIAKPAAGFWGLPAYVMQGAYAELNKFLSRSVQNYIITSRVVQGERDMQNASEGEKADILYRWKHDADLRALYQKSTSSQEPDDASRNSGRRNRRSSSPAPRNVDATSAVDTEYEAAIRASVLETSRGDAEEDAMIEAAIRESVKAMRQQGSLPDPIRLAMDSKHHDIFADEEYKITDEEYQDLIEQAIRESMIGHVGDFPIPSGSGAQELDAVDTAIPTHGGEPRSSGSVLTPTSDEDADLQRAIEESRKVAPTLPPRTSPPQEQDEDEDEHFRRAIEASKDEMERARNERTEEEIVMEYVKKQSLAEEEFRKQQLAKGKSKEVPEATNDGEDDDEELRRAIEESLKMSGGSGSVPSGS</sequence>
<feature type="region of interest" description="Disordered" evidence="2">
    <location>
        <begin position="653"/>
        <end position="738"/>
    </location>
</feature>
<feature type="domain" description="Glycosyltransferase family 28 N-terminal" evidence="3">
    <location>
        <begin position="124"/>
        <end position="181"/>
    </location>
</feature>
<dbReference type="Gene3D" id="3.40.50.2000">
    <property type="entry name" value="Glycogen Phosphorylase B"/>
    <property type="match status" value="2"/>
</dbReference>
<feature type="compositionally biased region" description="Basic and acidic residues" evidence="2">
    <location>
        <begin position="1085"/>
        <end position="1095"/>
    </location>
</feature>
<feature type="compositionally biased region" description="Basic and acidic residues" evidence="2">
    <location>
        <begin position="1182"/>
        <end position="1191"/>
    </location>
</feature>
<dbReference type="Proteomes" id="UP001140511">
    <property type="component" value="Unassembled WGS sequence"/>
</dbReference>
<feature type="compositionally biased region" description="Basic and acidic residues" evidence="2">
    <location>
        <begin position="1145"/>
        <end position="1158"/>
    </location>
</feature>
<dbReference type="GO" id="GO:0005975">
    <property type="term" value="P:carbohydrate metabolic process"/>
    <property type="evidence" value="ECO:0007669"/>
    <property type="project" value="InterPro"/>
</dbReference>
<protein>
    <recommendedName>
        <fullName evidence="7">Glycosyltransferase family 28 N-terminal domain-containing protein</fullName>
    </recommendedName>
</protein>
<feature type="compositionally biased region" description="Low complexity" evidence="2">
    <location>
        <begin position="717"/>
        <end position="730"/>
    </location>
</feature>
<accession>A0A9W9BFH8</accession>
<name>A0A9W9BFH8_9HYPO</name>
<dbReference type="GeneID" id="80865244"/>
<feature type="region of interest" description="Disordered" evidence="2">
    <location>
        <begin position="917"/>
        <end position="954"/>
    </location>
</feature>
<dbReference type="SUPFAM" id="SSF53756">
    <property type="entry name" value="UDP-Glycosyltransferase/glycogen phosphorylase"/>
    <property type="match status" value="1"/>
</dbReference>
<dbReference type="RefSeq" id="XP_056031448.1">
    <property type="nucleotide sequence ID" value="XM_056170556.1"/>
</dbReference>
<dbReference type="PROSITE" id="PS50330">
    <property type="entry name" value="UIM"/>
    <property type="match status" value="3"/>
</dbReference>
<evidence type="ECO:0000256" key="1">
    <source>
        <dbReference type="ARBA" id="ARBA00022679"/>
    </source>
</evidence>
<dbReference type="Pfam" id="PF02809">
    <property type="entry name" value="UIM"/>
    <property type="match status" value="4"/>
</dbReference>
<dbReference type="EMBL" id="JAOPEN010000002">
    <property type="protein sequence ID" value="KAJ4862392.1"/>
    <property type="molecule type" value="Genomic_DNA"/>
</dbReference>
<evidence type="ECO:0000256" key="2">
    <source>
        <dbReference type="SAM" id="MobiDB-lite"/>
    </source>
</evidence>
<evidence type="ECO:0000259" key="3">
    <source>
        <dbReference type="Pfam" id="PF03033"/>
    </source>
</evidence>
<keyword evidence="1" id="KW-0808">Transferase</keyword>
<dbReference type="FunFam" id="3.40.50.2000:FF:000100">
    <property type="entry name" value="Glycosyltransferase family 1 protein"/>
    <property type="match status" value="1"/>
</dbReference>
<feature type="region of interest" description="Disordered" evidence="2">
    <location>
        <begin position="1061"/>
        <end position="1204"/>
    </location>
</feature>
<dbReference type="InterPro" id="IPR010610">
    <property type="entry name" value="EryCIII-like_C"/>
</dbReference>
<dbReference type="Pfam" id="PF06722">
    <property type="entry name" value="EryCIII-like_C"/>
    <property type="match status" value="1"/>
</dbReference>
<feature type="compositionally biased region" description="Polar residues" evidence="2">
    <location>
        <begin position="673"/>
        <end position="691"/>
    </location>
</feature>
<reference evidence="5" key="1">
    <citation type="submission" date="2022-09" db="EMBL/GenBank/DDBJ databases">
        <title>Chromosome-level assembly of Trichoderma breve T069, a fungus used in development of biopesticide product.</title>
        <authorList>
            <person name="Lin R."/>
            <person name="Liu T."/>
        </authorList>
    </citation>
    <scope>NUCLEOTIDE SEQUENCE</scope>
    <source>
        <strain evidence="5">T069</strain>
    </source>
</reference>
<evidence type="ECO:0000259" key="4">
    <source>
        <dbReference type="Pfam" id="PF06722"/>
    </source>
</evidence>
<keyword evidence="6" id="KW-1185">Reference proteome</keyword>
<dbReference type="Pfam" id="PF03033">
    <property type="entry name" value="Glyco_transf_28"/>
    <property type="match status" value="1"/>
</dbReference>
<dbReference type="InterPro" id="IPR004276">
    <property type="entry name" value="GlycoTrans_28_N"/>
</dbReference>
<organism evidence="5 6">
    <name type="scientific">Trichoderma breve</name>
    <dbReference type="NCBI Taxonomy" id="2034170"/>
    <lineage>
        <taxon>Eukaryota</taxon>
        <taxon>Fungi</taxon>
        <taxon>Dikarya</taxon>
        <taxon>Ascomycota</taxon>
        <taxon>Pezizomycotina</taxon>
        <taxon>Sordariomycetes</taxon>
        <taxon>Hypocreomycetidae</taxon>
        <taxon>Hypocreales</taxon>
        <taxon>Hypocreaceae</taxon>
        <taxon>Trichoderma</taxon>
    </lineage>
</organism>
<evidence type="ECO:0000313" key="6">
    <source>
        <dbReference type="Proteomes" id="UP001140511"/>
    </source>
</evidence>
<evidence type="ECO:0008006" key="7">
    <source>
        <dbReference type="Google" id="ProtNLM"/>
    </source>
</evidence>
<dbReference type="SMART" id="SM00726">
    <property type="entry name" value="UIM"/>
    <property type="match status" value="6"/>
</dbReference>
<dbReference type="InterPro" id="IPR003903">
    <property type="entry name" value="UIM_dom"/>
</dbReference>
<dbReference type="PANTHER" id="PTHR48050:SF13">
    <property type="entry name" value="STEROL 3-BETA-GLUCOSYLTRANSFERASE UGT80A2"/>
    <property type="match status" value="1"/>
</dbReference>
<dbReference type="InterPro" id="IPR002213">
    <property type="entry name" value="UDP_glucos_trans"/>
</dbReference>
<gene>
    <name evidence="5" type="ORF">T069G_03346</name>
</gene>
<dbReference type="FunFam" id="3.40.50.2000:FF:000009">
    <property type="entry name" value="Sterol 3-beta-glucosyltransferase UGT80A2"/>
    <property type="match status" value="1"/>
</dbReference>
<feature type="domain" description="Erythromycin biosynthesis protein CIII-like C-terminal" evidence="4">
    <location>
        <begin position="439"/>
        <end position="547"/>
    </location>
</feature>
<proteinExistence type="predicted"/>
<dbReference type="GO" id="GO:0016906">
    <property type="term" value="F:sterol 3-beta-glucosyltransferase activity"/>
    <property type="evidence" value="ECO:0007669"/>
    <property type="project" value="UniProtKB-ARBA"/>
</dbReference>
<feature type="region of interest" description="Disordered" evidence="2">
    <location>
        <begin position="1"/>
        <end position="25"/>
    </location>
</feature>
<evidence type="ECO:0000313" key="5">
    <source>
        <dbReference type="EMBL" id="KAJ4862392.1"/>
    </source>
</evidence>